<evidence type="ECO:0000313" key="1">
    <source>
        <dbReference type="EMBL" id="CAK7347433.1"/>
    </source>
</evidence>
<proteinExistence type="predicted"/>
<sequence>METRSEIFGYCFNGCLLKEVVGVWGGKSSPWTFGLQGWGVFVGFKCPESVDFTAPVKRRCGRLSSGYRTKGIGT</sequence>
<reference evidence="1 2" key="1">
    <citation type="submission" date="2024-01" db="EMBL/GenBank/DDBJ databases">
        <authorList>
            <person name="Waweru B."/>
        </authorList>
    </citation>
    <scope>NUCLEOTIDE SEQUENCE [LARGE SCALE GENOMIC DNA]</scope>
</reference>
<gene>
    <name evidence="1" type="ORF">DCAF_LOCUS20119</name>
</gene>
<protein>
    <submittedName>
        <fullName evidence="1">Uncharacterized protein</fullName>
    </submittedName>
</protein>
<name>A0AAV1SAP1_9ROSI</name>
<accession>A0AAV1SAP1</accession>
<organism evidence="1 2">
    <name type="scientific">Dovyalis caffra</name>
    <dbReference type="NCBI Taxonomy" id="77055"/>
    <lineage>
        <taxon>Eukaryota</taxon>
        <taxon>Viridiplantae</taxon>
        <taxon>Streptophyta</taxon>
        <taxon>Embryophyta</taxon>
        <taxon>Tracheophyta</taxon>
        <taxon>Spermatophyta</taxon>
        <taxon>Magnoliopsida</taxon>
        <taxon>eudicotyledons</taxon>
        <taxon>Gunneridae</taxon>
        <taxon>Pentapetalae</taxon>
        <taxon>rosids</taxon>
        <taxon>fabids</taxon>
        <taxon>Malpighiales</taxon>
        <taxon>Salicaceae</taxon>
        <taxon>Flacourtieae</taxon>
        <taxon>Dovyalis</taxon>
    </lineage>
</organism>
<dbReference type="Proteomes" id="UP001314170">
    <property type="component" value="Unassembled WGS sequence"/>
</dbReference>
<dbReference type="AlphaFoldDB" id="A0AAV1SAP1"/>
<dbReference type="EMBL" id="CAWUPB010001173">
    <property type="protein sequence ID" value="CAK7347433.1"/>
    <property type="molecule type" value="Genomic_DNA"/>
</dbReference>
<comment type="caution">
    <text evidence="1">The sequence shown here is derived from an EMBL/GenBank/DDBJ whole genome shotgun (WGS) entry which is preliminary data.</text>
</comment>
<keyword evidence="2" id="KW-1185">Reference proteome</keyword>
<evidence type="ECO:0000313" key="2">
    <source>
        <dbReference type="Proteomes" id="UP001314170"/>
    </source>
</evidence>